<dbReference type="Proteomes" id="UP000887578">
    <property type="component" value="Unplaced"/>
</dbReference>
<reference evidence="2" key="1">
    <citation type="submission" date="2022-11" db="UniProtKB">
        <authorList>
            <consortium name="WormBaseParasite"/>
        </authorList>
    </citation>
    <scope>IDENTIFICATION</scope>
</reference>
<protein>
    <submittedName>
        <fullName evidence="2">Uncharacterized protein</fullName>
    </submittedName>
</protein>
<name>A0A914PYD1_9BILA</name>
<organism evidence="1 2">
    <name type="scientific">Panagrolaimus davidi</name>
    <dbReference type="NCBI Taxonomy" id="227884"/>
    <lineage>
        <taxon>Eukaryota</taxon>
        <taxon>Metazoa</taxon>
        <taxon>Ecdysozoa</taxon>
        <taxon>Nematoda</taxon>
        <taxon>Chromadorea</taxon>
        <taxon>Rhabditida</taxon>
        <taxon>Tylenchina</taxon>
        <taxon>Panagrolaimomorpha</taxon>
        <taxon>Panagrolaimoidea</taxon>
        <taxon>Panagrolaimidae</taxon>
        <taxon>Panagrolaimus</taxon>
    </lineage>
</organism>
<evidence type="ECO:0000313" key="1">
    <source>
        <dbReference type="Proteomes" id="UP000887578"/>
    </source>
</evidence>
<accession>A0A914PYD1</accession>
<evidence type="ECO:0000313" key="2">
    <source>
        <dbReference type="WBParaSite" id="PDA_v2.g23843.t1"/>
    </source>
</evidence>
<sequence length="80" mass="9105">MTGSIKDPKFYKCEIRNNGEYVYEASGTSFLPVSSITEEVILGEKAQYGTNHKLYKFDALKGVKTFLFEKTRDNSRKSAK</sequence>
<proteinExistence type="predicted"/>
<dbReference type="WBParaSite" id="PDA_v2.g23843.t1">
    <property type="protein sequence ID" value="PDA_v2.g23843.t1"/>
    <property type="gene ID" value="PDA_v2.g23843"/>
</dbReference>
<dbReference type="AlphaFoldDB" id="A0A914PYD1"/>
<keyword evidence="1" id="KW-1185">Reference proteome</keyword>